<evidence type="ECO:0000256" key="1">
    <source>
        <dbReference type="ARBA" id="ARBA00022490"/>
    </source>
</evidence>
<dbReference type="InterPro" id="IPR008824">
    <property type="entry name" value="RuvB-like_N"/>
</dbReference>
<dbReference type="GO" id="GO:0003678">
    <property type="term" value="F:DNA helicase activity"/>
    <property type="evidence" value="ECO:0007669"/>
    <property type="project" value="UniProtKB-EC"/>
</dbReference>
<keyword evidence="7 9" id="KW-0233">DNA recombination</keyword>
<comment type="catalytic activity">
    <reaction evidence="9">
        <text>ATP + H2O = ADP + phosphate + H(+)</text>
        <dbReference type="Rhea" id="RHEA:13065"/>
        <dbReference type="ChEBI" id="CHEBI:15377"/>
        <dbReference type="ChEBI" id="CHEBI:15378"/>
        <dbReference type="ChEBI" id="CHEBI:30616"/>
        <dbReference type="ChEBI" id="CHEBI:43474"/>
        <dbReference type="ChEBI" id="CHEBI:456216"/>
    </reaction>
</comment>
<evidence type="ECO:0000256" key="9">
    <source>
        <dbReference type="HAMAP-Rule" id="MF_00016"/>
    </source>
</evidence>
<dbReference type="NCBIfam" id="NF000868">
    <property type="entry name" value="PRK00080.1"/>
    <property type="match status" value="1"/>
</dbReference>
<evidence type="ECO:0000256" key="7">
    <source>
        <dbReference type="ARBA" id="ARBA00023172"/>
    </source>
</evidence>
<keyword evidence="12" id="KW-1185">Reference proteome</keyword>
<keyword evidence="2 9" id="KW-0547">Nucleotide-binding</keyword>
<dbReference type="Proteomes" id="UP001058364">
    <property type="component" value="Chromosome"/>
</dbReference>
<proteinExistence type="inferred from homology"/>
<dbReference type="CDD" id="cd00009">
    <property type="entry name" value="AAA"/>
    <property type="match status" value="1"/>
</dbReference>
<evidence type="ECO:0000256" key="2">
    <source>
        <dbReference type="ARBA" id="ARBA00022741"/>
    </source>
</evidence>
<dbReference type="PANTHER" id="PTHR42848:SF1">
    <property type="entry name" value="HOLLIDAY JUNCTION BRANCH MIGRATION COMPLEX SUBUNIT RUVB"/>
    <property type="match status" value="1"/>
</dbReference>
<feature type="binding site" evidence="9">
    <location>
        <position position="302"/>
    </location>
    <ligand>
        <name>DNA</name>
        <dbReference type="ChEBI" id="CHEBI:16991"/>
    </ligand>
</feature>
<dbReference type="Gene3D" id="1.10.8.60">
    <property type="match status" value="1"/>
</dbReference>
<organism evidence="11 12">
    <name type="scientific">Mesomycoplasma molare</name>
    <dbReference type="NCBI Taxonomy" id="171288"/>
    <lineage>
        <taxon>Bacteria</taxon>
        <taxon>Bacillati</taxon>
        <taxon>Mycoplasmatota</taxon>
        <taxon>Mycoplasmoidales</taxon>
        <taxon>Metamycoplasmataceae</taxon>
        <taxon>Mesomycoplasma</taxon>
    </lineage>
</organism>
<feature type="binding site" evidence="9">
    <location>
        <position position="54"/>
    </location>
    <ligand>
        <name>ATP</name>
        <dbReference type="ChEBI" id="CHEBI:30616"/>
    </ligand>
</feature>
<feature type="binding site" evidence="9">
    <location>
        <position position="49"/>
    </location>
    <ligand>
        <name>ATP</name>
        <dbReference type="ChEBI" id="CHEBI:30616"/>
    </ligand>
</feature>
<feature type="region of interest" description="Small ATPAse domain (RuvB-S)" evidence="9">
    <location>
        <begin position="169"/>
        <end position="239"/>
    </location>
</feature>
<dbReference type="InterPro" id="IPR041445">
    <property type="entry name" value="AAA_lid_4"/>
</dbReference>
<dbReference type="RefSeq" id="WP_027123154.1">
    <property type="nucleotide sequence ID" value="NZ_CP103423.1"/>
</dbReference>
<dbReference type="SUPFAM" id="SSF46785">
    <property type="entry name" value="Winged helix' DNA-binding domain"/>
    <property type="match status" value="1"/>
</dbReference>
<evidence type="ECO:0000256" key="3">
    <source>
        <dbReference type="ARBA" id="ARBA00022763"/>
    </source>
</evidence>
<feature type="binding site" evidence="9">
    <location>
        <position position="168"/>
    </location>
    <ligand>
        <name>ATP</name>
        <dbReference type="ChEBI" id="CHEBI:30616"/>
    </ligand>
</feature>
<dbReference type="EC" id="3.6.4.-" evidence="9"/>
<evidence type="ECO:0000256" key="5">
    <source>
        <dbReference type="ARBA" id="ARBA00022840"/>
    </source>
</evidence>
<comment type="similarity">
    <text evidence="9">Belongs to the RuvB family.</text>
</comment>
<dbReference type="InterPro" id="IPR036388">
    <property type="entry name" value="WH-like_DNA-bd_sf"/>
</dbReference>
<evidence type="ECO:0000313" key="12">
    <source>
        <dbReference type="Proteomes" id="UP001058364"/>
    </source>
</evidence>
<dbReference type="InterPro" id="IPR003593">
    <property type="entry name" value="AAA+_ATPase"/>
</dbReference>
<dbReference type="GO" id="GO:0016787">
    <property type="term" value="F:hydrolase activity"/>
    <property type="evidence" value="ECO:0007669"/>
    <property type="project" value="UniProtKB-KW"/>
</dbReference>
<feature type="binding site" evidence="9">
    <location>
        <position position="205"/>
    </location>
    <ligand>
        <name>ATP</name>
        <dbReference type="ChEBI" id="CHEBI:30616"/>
    </ligand>
</feature>
<dbReference type="Gene3D" id="3.40.50.300">
    <property type="entry name" value="P-loop containing nucleotide triphosphate hydrolases"/>
    <property type="match status" value="1"/>
</dbReference>
<keyword evidence="6 9" id="KW-0238">DNA-binding</keyword>
<feature type="binding site" evidence="9">
    <location>
        <position position="297"/>
    </location>
    <ligand>
        <name>DNA</name>
        <dbReference type="ChEBI" id="CHEBI:16991"/>
    </ligand>
</feature>
<gene>
    <name evidence="9 11" type="primary">ruvB</name>
    <name evidence="11" type="ORF">NX772_00765</name>
</gene>
<dbReference type="EMBL" id="CP103423">
    <property type="protein sequence ID" value="UWD34347.1"/>
    <property type="molecule type" value="Genomic_DNA"/>
</dbReference>
<sequence length="316" mass="36218">MQENLEIRPKNFEEFIGQIEVIKTLKVLINSALKRKKPLDHILFHGPPGLGKTTLTKIVAQEVNSQIKFIQGALLEKKSDILAVFGSIQKNDIVFIDEIHSINKNVEELLYSAMEEYVVDIQIGVDGENKIMRMKLPEFTLIGATTMFNKISQPLKDRFGFIAKLKFYSIPEMVKIASNSINKLNIFIDTSNLEYIAKFSNYTPRILNNILKRIRDFFLFEKTTKIDKNLIDSTLKNIGIYYNGLSTLHLEYLNLLANIFKQKSASLDVLSGILKESKENILKNIEPNLLELNLVEKTSKGRKITEKGVNYLKKYN</sequence>
<keyword evidence="8 9" id="KW-0234">DNA repair</keyword>
<dbReference type="NCBIfam" id="TIGR00635">
    <property type="entry name" value="ruvB"/>
    <property type="match status" value="1"/>
</dbReference>
<feature type="domain" description="AAA+ ATPase" evidence="10">
    <location>
        <begin position="38"/>
        <end position="169"/>
    </location>
</feature>
<feature type="binding site" evidence="9">
    <location>
        <position position="158"/>
    </location>
    <ligand>
        <name>ATP</name>
        <dbReference type="ChEBI" id="CHEBI:30616"/>
    </ligand>
</feature>
<comment type="subcellular location">
    <subcellularLocation>
        <location evidence="9">Cytoplasm</location>
    </subcellularLocation>
</comment>
<dbReference type="SUPFAM" id="SSF52540">
    <property type="entry name" value="P-loop containing nucleoside triphosphate hydrolases"/>
    <property type="match status" value="1"/>
</dbReference>
<evidence type="ECO:0000256" key="6">
    <source>
        <dbReference type="ARBA" id="ARBA00023125"/>
    </source>
</evidence>
<evidence type="ECO:0000256" key="8">
    <source>
        <dbReference type="ARBA" id="ARBA00023204"/>
    </source>
</evidence>
<comment type="function">
    <text evidence="9">The RuvA-RuvB-RuvC complex processes Holliday junction (HJ) DNA during genetic recombination and DNA repair, while the RuvA-RuvB complex plays an important role in the rescue of blocked DNA replication forks via replication fork reversal (RFR). RuvA specifically binds to HJ cruciform DNA, conferring on it an open structure. The RuvB hexamer acts as an ATP-dependent pump, pulling dsDNA into and through the RuvAB complex. RuvB forms 2 homohexamers on either side of HJ DNA bound by 1 or 2 RuvA tetramers; 4 subunits per hexamer contact DNA at a time. Coordinated motions by a converter formed by DNA-disengaged RuvB subunits stimulates ATP hydrolysis and nucleotide exchange. Immobilization of the converter enables RuvB to convert the ATP-contained energy into a lever motion, pulling 2 nucleotides of DNA out of the RuvA tetramer per ATP hydrolyzed, thus driving DNA branch migration. The RuvB motors rotate together with the DNA substrate, which together with the progressing nucleotide cycle form the mechanistic basis for DNA recombination by continuous HJ branch migration. Branch migration allows RuvC to scan DNA until it finds its consensus sequence, where it cleaves and resolves cruciform DNA.</text>
</comment>
<dbReference type="PANTHER" id="PTHR42848">
    <property type="match status" value="1"/>
</dbReference>
<reference evidence="11" key="1">
    <citation type="submission" date="2022-08" db="EMBL/GenBank/DDBJ databases">
        <title>Complete genome sequence of Mycoplasma molare type strain H 542.</title>
        <authorList>
            <person name="Spergser J."/>
        </authorList>
    </citation>
    <scope>NUCLEOTIDE SEQUENCE</scope>
    <source>
        <strain evidence="11">H 542</strain>
    </source>
</reference>
<dbReference type="SMART" id="SM00382">
    <property type="entry name" value="AAA"/>
    <property type="match status" value="1"/>
</dbReference>
<feature type="binding site" evidence="9">
    <location>
        <position position="7"/>
    </location>
    <ligand>
        <name>ATP</name>
        <dbReference type="ChEBI" id="CHEBI:30616"/>
    </ligand>
</feature>
<dbReference type="Pfam" id="PF17864">
    <property type="entry name" value="AAA_lid_4"/>
    <property type="match status" value="1"/>
</dbReference>
<dbReference type="HAMAP" id="MF_00016">
    <property type="entry name" value="DNA_HJ_migration_RuvB"/>
    <property type="match status" value="1"/>
</dbReference>
<dbReference type="Gene3D" id="1.10.10.10">
    <property type="entry name" value="Winged helix-like DNA-binding domain superfamily/Winged helix DNA-binding domain"/>
    <property type="match status" value="1"/>
</dbReference>
<keyword evidence="3 9" id="KW-0227">DNA damage</keyword>
<comment type="caution">
    <text evidence="9">Lacks conserved residue(s) required for the propagation of feature annotation.</text>
</comment>
<evidence type="ECO:0000256" key="4">
    <source>
        <dbReference type="ARBA" id="ARBA00022801"/>
    </source>
</evidence>
<feature type="binding site" evidence="9">
    <location>
        <position position="53"/>
    </location>
    <ligand>
        <name>ATP</name>
        <dbReference type="ChEBI" id="CHEBI:30616"/>
    </ligand>
</feature>
<feature type="region of interest" description="Head domain (RuvB-H)" evidence="9">
    <location>
        <begin position="242"/>
        <end position="316"/>
    </location>
</feature>
<dbReference type="Pfam" id="PF05491">
    <property type="entry name" value="WHD_RuvB"/>
    <property type="match status" value="1"/>
</dbReference>
<keyword evidence="4 9" id="KW-0378">Hydrolase</keyword>
<keyword evidence="11" id="KW-0347">Helicase</keyword>
<comment type="subunit">
    <text evidence="9">Homohexamer. Forms an RuvA(8)-RuvB(12)-Holliday junction (HJ) complex. HJ DNA is sandwiched between 2 RuvA tetramers; dsDNA enters through RuvA and exits via RuvB. An RuvB hexamer assembles on each DNA strand where it exits the tetramer. Each RuvB hexamer is contacted by two RuvA subunits (via domain III) on 2 adjacent RuvB subunits; this complex drives branch migration. In the full resolvosome a probable DNA-RuvA(4)-RuvB(12)-RuvC(2) complex forms which resolves the HJ.</text>
</comment>
<name>A0ABY5TUL4_9BACT</name>
<dbReference type="InterPro" id="IPR036390">
    <property type="entry name" value="WH_DNA-bd_sf"/>
</dbReference>
<dbReference type="Pfam" id="PF05496">
    <property type="entry name" value="RuvB_N"/>
    <property type="match status" value="1"/>
</dbReference>
<feature type="binding site" evidence="9">
    <location>
        <position position="53"/>
    </location>
    <ligand>
        <name>Mg(2+)</name>
        <dbReference type="ChEBI" id="CHEBI:18420"/>
    </ligand>
</feature>
<feature type="binding site" evidence="9">
    <location>
        <position position="8"/>
    </location>
    <ligand>
        <name>ATP</name>
        <dbReference type="ChEBI" id="CHEBI:30616"/>
    </ligand>
</feature>
<keyword evidence="5 9" id="KW-0067">ATP-binding</keyword>
<feature type="binding site" evidence="9">
    <location>
        <position position="52"/>
    </location>
    <ligand>
        <name>ATP</name>
        <dbReference type="ChEBI" id="CHEBI:30616"/>
    </ligand>
</feature>
<dbReference type="InterPro" id="IPR004605">
    <property type="entry name" value="DNA_helicase_Holl-junc_RuvB"/>
</dbReference>
<evidence type="ECO:0000313" key="11">
    <source>
        <dbReference type="EMBL" id="UWD34347.1"/>
    </source>
</evidence>
<evidence type="ECO:0000259" key="10">
    <source>
        <dbReference type="SMART" id="SM00382"/>
    </source>
</evidence>
<keyword evidence="1 9" id="KW-0963">Cytoplasm</keyword>
<dbReference type="InterPro" id="IPR027417">
    <property type="entry name" value="P-loop_NTPase"/>
</dbReference>
<protein>
    <recommendedName>
        <fullName evidence="9">Holliday junction branch migration complex subunit RuvB</fullName>
        <ecNumber evidence="9">3.6.4.-</ecNumber>
    </recommendedName>
</protein>
<dbReference type="InterPro" id="IPR008823">
    <property type="entry name" value="RuvB_wg_C"/>
</dbReference>
<comment type="domain">
    <text evidence="9">Has 3 domains, the large (RuvB-L) and small ATPase (RuvB-S) domains and the C-terminal head (RuvB-H) domain. The head domain binds DNA, while the ATPase domains jointly bind ATP, ADP or are empty depending on the state of the subunit in the translocation cycle. During a single DNA translocation step the structure of each domain remains the same, but their relative positions change.</text>
</comment>
<accession>A0ABY5TUL4</accession>